<evidence type="ECO:0000256" key="1">
    <source>
        <dbReference type="ARBA" id="ARBA00008831"/>
    </source>
</evidence>
<evidence type="ECO:0000313" key="10">
    <source>
        <dbReference type="EMBL" id="KEY62956.1"/>
    </source>
</evidence>
<dbReference type="InterPro" id="IPR014721">
    <property type="entry name" value="Ribsml_uS5_D2-typ_fold_subgr"/>
</dbReference>
<evidence type="ECO:0000313" key="11">
    <source>
        <dbReference type="Proteomes" id="UP000028401"/>
    </source>
</evidence>
<reference evidence="10 11" key="1">
    <citation type="submission" date="2014-06" db="EMBL/GenBank/DDBJ databases">
        <title>Draft genome sequence of the putrescine producing strain Lactococcus lactis subsp cremoris GE214.</title>
        <authorList>
            <person name="Ladero V."/>
            <person name="Linares D.M."/>
            <person name="del Rio B."/>
            <person name="Mayo B."/>
            <person name="Martin M.C."/>
            <person name="Fernandez M."/>
            <person name="Alvarez M.A."/>
        </authorList>
    </citation>
    <scope>NUCLEOTIDE SEQUENCE [LARGE SCALE GENOMIC DNA]</scope>
    <source>
        <strain evidence="10 11">GE214</strain>
    </source>
</reference>
<dbReference type="InterPro" id="IPR005935">
    <property type="entry name" value="Mev_decarb"/>
</dbReference>
<dbReference type="EC" id="4.1.1.33" evidence="2"/>
<feature type="domain" description="Mvd1 C-terminal" evidence="8">
    <location>
        <begin position="173"/>
        <end position="303"/>
    </location>
</feature>
<dbReference type="AlphaFoldDB" id="A0A084ACC7"/>
<dbReference type="InterPro" id="IPR020568">
    <property type="entry name" value="Ribosomal_Su5_D2-typ_SF"/>
</dbReference>
<evidence type="ECO:0000259" key="9">
    <source>
        <dbReference type="Pfam" id="PF22700"/>
    </source>
</evidence>
<name>A0A084ACC7_LACLC</name>
<organism evidence="10 11">
    <name type="scientific">Lactococcus cremoris subsp. cremoris GE214</name>
    <dbReference type="NCBI Taxonomy" id="1415168"/>
    <lineage>
        <taxon>Bacteria</taxon>
        <taxon>Bacillati</taxon>
        <taxon>Bacillota</taxon>
        <taxon>Bacilli</taxon>
        <taxon>Lactobacillales</taxon>
        <taxon>Streptococcaceae</taxon>
        <taxon>Lactococcus</taxon>
        <taxon>Lactococcus cremoris subsp. cremoris</taxon>
    </lineage>
</organism>
<comment type="similarity">
    <text evidence="1">Belongs to the diphosphomevalonate decarboxylase family.</text>
</comment>
<proteinExistence type="inferred from homology"/>
<dbReference type="GO" id="GO:0005524">
    <property type="term" value="F:ATP binding"/>
    <property type="evidence" value="ECO:0007669"/>
    <property type="project" value="UniProtKB-KW"/>
</dbReference>
<protein>
    <recommendedName>
        <fullName evidence="2">diphosphomevalonate decarboxylase</fullName>
        <ecNumber evidence="2">4.1.1.33</ecNumber>
    </recommendedName>
</protein>
<evidence type="ECO:0000256" key="7">
    <source>
        <dbReference type="ARBA" id="ARBA00023239"/>
    </source>
</evidence>
<dbReference type="Gene3D" id="3.30.230.10">
    <property type="match status" value="1"/>
</dbReference>
<evidence type="ECO:0000256" key="4">
    <source>
        <dbReference type="ARBA" id="ARBA00022741"/>
    </source>
</evidence>
<evidence type="ECO:0000256" key="6">
    <source>
        <dbReference type="ARBA" id="ARBA00023098"/>
    </source>
</evidence>
<dbReference type="Proteomes" id="UP000028401">
    <property type="component" value="Unassembled WGS sequence"/>
</dbReference>
<evidence type="ECO:0000256" key="5">
    <source>
        <dbReference type="ARBA" id="ARBA00022840"/>
    </source>
</evidence>
<gene>
    <name evidence="10" type="ORF">U725_00855</name>
</gene>
<keyword evidence="3" id="KW-0444">Lipid biosynthesis</keyword>
<keyword evidence="5" id="KW-0067">ATP-binding</keyword>
<sequence>MKNIVTARAHTNIALIKYWGKTDIALNIPTTSSLSMTLEPFYTTTSVEFTDNESDSLILNSAMEDSSRVSKFLEMMRGQYGNFPKVMIQSENHVPTAAGLASSASSFAALTAAMFGLLDLEKDDSEMSRIARRGSGSASRSIFGNFAVWNKGENHQSSFAESFYNKDIGLSMIVAEISSEKKKISSTKGMQLAQTAPTYGAWVEKSAIQLAEMKQAILQADIEKVGLIAQDNALGMHEQNRLCLEPFDYFTSETQRVVDFTKECYKAGLLAFVTIDAGPNVKIITDHATEKILLTKLKAEFPELTFDIARAGGAYEYL</sequence>
<dbReference type="SUPFAM" id="SSF54211">
    <property type="entry name" value="Ribosomal protein S5 domain 2-like"/>
    <property type="match status" value="1"/>
</dbReference>
<dbReference type="PIRSF" id="PIRSF015950">
    <property type="entry name" value="Mev_P_decrbx"/>
    <property type="match status" value="1"/>
</dbReference>
<feature type="domain" description="Diphosphomevalonate decarboxylase-like N-terminal" evidence="9">
    <location>
        <begin position="9"/>
        <end position="160"/>
    </location>
</feature>
<keyword evidence="4" id="KW-0547">Nucleotide-binding</keyword>
<dbReference type="SUPFAM" id="SSF55060">
    <property type="entry name" value="GHMP Kinase, C-terminal domain"/>
    <property type="match status" value="1"/>
</dbReference>
<evidence type="ECO:0000259" key="8">
    <source>
        <dbReference type="Pfam" id="PF18376"/>
    </source>
</evidence>
<keyword evidence="6" id="KW-0443">Lipid metabolism</keyword>
<dbReference type="PATRIC" id="fig|1415168.3.peg.913"/>
<accession>A0A084ACC7</accession>
<dbReference type="GO" id="GO:0004163">
    <property type="term" value="F:diphosphomevalonate decarboxylase activity"/>
    <property type="evidence" value="ECO:0007669"/>
    <property type="project" value="UniProtKB-EC"/>
</dbReference>
<dbReference type="GO" id="GO:0005829">
    <property type="term" value="C:cytosol"/>
    <property type="evidence" value="ECO:0007669"/>
    <property type="project" value="InterPro"/>
</dbReference>
<dbReference type="FunFam" id="3.30.230.10:FF:000072">
    <property type="entry name" value="Diphosphomevalonate decarboxylase"/>
    <property type="match status" value="1"/>
</dbReference>
<evidence type="ECO:0000256" key="3">
    <source>
        <dbReference type="ARBA" id="ARBA00022516"/>
    </source>
</evidence>
<dbReference type="PANTHER" id="PTHR10977:SF3">
    <property type="entry name" value="DIPHOSPHOMEVALONATE DECARBOXYLASE"/>
    <property type="match status" value="1"/>
</dbReference>
<dbReference type="NCBIfam" id="TIGR01240">
    <property type="entry name" value="mevDPdecarb"/>
    <property type="match status" value="1"/>
</dbReference>
<dbReference type="EMBL" id="AZSI01000017">
    <property type="protein sequence ID" value="KEY62956.1"/>
    <property type="molecule type" value="Genomic_DNA"/>
</dbReference>
<comment type="caution">
    <text evidence="10">The sequence shown here is derived from an EMBL/GenBank/DDBJ whole genome shotgun (WGS) entry which is preliminary data.</text>
</comment>
<dbReference type="RefSeq" id="WP_042747974.1">
    <property type="nucleotide sequence ID" value="NZ_AZSI01000017.1"/>
</dbReference>
<dbReference type="InterPro" id="IPR036554">
    <property type="entry name" value="GHMP_kinase_C_sf"/>
</dbReference>
<dbReference type="InterPro" id="IPR041431">
    <property type="entry name" value="Mvd1_C"/>
</dbReference>
<dbReference type="InterPro" id="IPR029765">
    <property type="entry name" value="Mev_diP_decarb"/>
</dbReference>
<evidence type="ECO:0000256" key="2">
    <source>
        <dbReference type="ARBA" id="ARBA00012296"/>
    </source>
</evidence>
<dbReference type="GO" id="GO:0019287">
    <property type="term" value="P:isopentenyl diphosphate biosynthetic process, mevalonate pathway"/>
    <property type="evidence" value="ECO:0007669"/>
    <property type="project" value="InterPro"/>
</dbReference>
<dbReference type="InterPro" id="IPR053859">
    <property type="entry name" value="MVD-like_N"/>
</dbReference>
<dbReference type="PANTHER" id="PTHR10977">
    <property type="entry name" value="DIPHOSPHOMEVALONATE DECARBOXYLASE"/>
    <property type="match status" value="1"/>
</dbReference>
<dbReference type="Gene3D" id="3.30.70.890">
    <property type="entry name" value="GHMP kinase, C-terminal domain"/>
    <property type="match status" value="1"/>
</dbReference>
<dbReference type="Pfam" id="PF22700">
    <property type="entry name" value="MVD-like_N"/>
    <property type="match status" value="1"/>
</dbReference>
<dbReference type="Pfam" id="PF18376">
    <property type="entry name" value="MDD_C"/>
    <property type="match status" value="1"/>
</dbReference>
<keyword evidence="7" id="KW-0456">Lyase</keyword>